<dbReference type="Pfam" id="PF08699">
    <property type="entry name" value="ArgoL1"/>
    <property type="match status" value="1"/>
</dbReference>
<dbReference type="InterPro" id="IPR032473">
    <property type="entry name" value="Argonaute_Mid_dom"/>
</dbReference>
<dbReference type="Pfam" id="PF16486">
    <property type="entry name" value="ArgoN"/>
    <property type="match status" value="1"/>
</dbReference>
<dbReference type="InterPro" id="IPR003165">
    <property type="entry name" value="Piwi"/>
</dbReference>
<evidence type="ECO:0000256" key="1">
    <source>
        <dbReference type="RuleBase" id="RU361178"/>
    </source>
</evidence>
<dbReference type="Pfam" id="PF16487">
    <property type="entry name" value="ArgoMid"/>
    <property type="match status" value="1"/>
</dbReference>
<keyword evidence="5" id="KW-1185">Reference proteome</keyword>
<gene>
    <name evidence="4" type="ORF">CPB83DRAFT_814461</name>
</gene>
<dbReference type="CDD" id="cd02846">
    <property type="entry name" value="PAZ_argonaute_like"/>
    <property type="match status" value="1"/>
</dbReference>
<dbReference type="PROSITE" id="PS50822">
    <property type="entry name" value="PIWI"/>
    <property type="match status" value="1"/>
</dbReference>
<dbReference type="OrthoDB" id="10252740at2759"/>
<dbReference type="InterPro" id="IPR014811">
    <property type="entry name" value="ArgoL1"/>
</dbReference>
<dbReference type="SUPFAM" id="SSF101690">
    <property type="entry name" value="PAZ domain"/>
    <property type="match status" value="1"/>
</dbReference>
<comment type="caution">
    <text evidence="4">The sequence shown here is derived from an EMBL/GenBank/DDBJ whole genome shotgun (WGS) entry which is preliminary data.</text>
</comment>
<dbReference type="SUPFAM" id="SSF53098">
    <property type="entry name" value="Ribonuclease H-like"/>
    <property type="match status" value="1"/>
</dbReference>
<comment type="similarity">
    <text evidence="1">Belongs to the argonaute family.</text>
</comment>
<accession>A0A9P6EF91</accession>
<dbReference type="InterPro" id="IPR003100">
    <property type="entry name" value="PAZ_dom"/>
</dbReference>
<feature type="domain" description="PAZ" evidence="2">
    <location>
        <begin position="234"/>
        <end position="331"/>
    </location>
</feature>
<protein>
    <submittedName>
        <fullName evidence="4">Argonaute-like protein</fullName>
    </submittedName>
</protein>
<dbReference type="Pfam" id="PF16488">
    <property type="entry name" value="ArgoL2"/>
    <property type="match status" value="1"/>
</dbReference>
<dbReference type="Proteomes" id="UP000807306">
    <property type="component" value="Unassembled WGS sequence"/>
</dbReference>
<dbReference type="AlphaFoldDB" id="A0A9P6EF91"/>
<dbReference type="PANTHER" id="PTHR22891">
    <property type="entry name" value="EUKARYOTIC TRANSLATION INITIATION FACTOR 2C"/>
    <property type="match status" value="1"/>
</dbReference>
<dbReference type="Gene3D" id="3.30.420.10">
    <property type="entry name" value="Ribonuclease H-like superfamily/Ribonuclease H"/>
    <property type="match status" value="1"/>
</dbReference>
<dbReference type="InterPro" id="IPR036085">
    <property type="entry name" value="PAZ_dom_sf"/>
</dbReference>
<dbReference type="InterPro" id="IPR045246">
    <property type="entry name" value="Piwi_ago-like"/>
</dbReference>
<dbReference type="CDD" id="cd04657">
    <property type="entry name" value="Piwi_ago-like"/>
    <property type="match status" value="1"/>
</dbReference>
<proteinExistence type="inferred from homology"/>
<dbReference type="EMBL" id="MU157856">
    <property type="protein sequence ID" value="KAF9527970.1"/>
    <property type="molecule type" value="Genomic_DNA"/>
</dbReference>
<evidence type="ECO:0000259" key="3">
    <source>
        <dbReference type="PROSITE" id="PS50822"/>
    </source>
</evidence>
<organism evidence="4 5">
    <name type="scientific">Crepidotus variabilis</name>
    <dbReference type="NCBI Taxonomy" id="179855"/>
    <lineage>
        <taxon>Eukaryota</taxon>
        <taxon>Fungi</taxon>
        <taxon>Dikarya</taxon>
        <taxon>Basidiomycota</taxon>
        <taxon>Agaricomycotina</taxon>
        <taxon>Agaricomycetes</taxon>
        <taxon>Agaricomycetidae</taxon>
        <taxon>Agaricales</taxon>
        <taxon>Agaricineae</taxon>
        <taxon>Crepidotaceae</taxon>
        <taxon>Crepidotus</taxon>
    </lineage>
</organism>
<dbReference type="PROSITE" id="PS50821">
    <property type="entry name" value="PAZ"/>
    <property type="match status" value="1"/>
</dbReference>
<dbReference type="InterPro" id="IPR036397">
    <property type="entry name" value="RNaseH_sf"/>
</dbReference>
<dbReference type="SMART" id="SM00950">
    <property type="entry name" value="Piwi"/>
    <property type="match status" value="1"/>
</dbReference>
<sequence length="854" mass="94774">MLVCHVIVAHVQTIGVKRPAFGTSGRQINVIVNAFKAEVANGNIYQYDVVTPDKLPPRLNYKLFKAMHEGPAANTFRSGPMVYDGRKIAFSSYELPFGQSAKFDVSLPHEGPPSTRPPKVYEIKLSKAAEINTEILRRFVLGQQTQDTPISTALSALNVALRMDPNLKYPFNTRSFFTEKGKKDIKAGLELWQGYFQSLRPSQNMLYVNIDISTGVMYKAGRLPELCLEYLRKPDVRYLGSIVDRERIRLQKFYTNVRFETKYARRQVLSIKKISKDSARSFVFTLRDGTSTTVENYFRTTHNVTLQFPTFPCVEVGSGALIPLELCHILPGQLCRRQFPEDKTSEMVDFARKPPQERLAAIREGLQVLEYGQSEYVRAFGLNISQAPMTIKARVLGAPTLQYGQGSRQADIAPRNGSWNLIDKKLFKAETVRRWAVVIFESPGRFNMPTVQGMIRGFIEGARACGMAVLDENPFINHANPHTGVANILRAAGASVKKQTGEPPNLIVVVLPEDGNIIYTAVKHFGDVQMGVATQCLKANKCGRAKPQYWGNVMLKVNAKLGGINAILKSSPLNDPNNPTIVLGADVIHPAPGADGRPSFTSLVSSVDSNTAKYIATSRVQEGRVEMIADLEEMVKNALTMHAGYRTHIDKLKPGLARLIFYRDGVSEGQFQQVLQQELPAIKAACTALNLRPKITLIVVGKRHHIRMFPQNPGDADPKSGNLPAGTTIDDGLGHPTENDYYQLTHGGLIGTSRPAHYSVLYDDSNFSVDALQSLSFALCHVYARATRSVSIPAPVYYADIVCSRAKNHFAPDANLESTEVESMTSEAATNQLARFKAEYKPLHQNISRSMYFM</sequence>
<dbReference type="InterPro" id="IPR032474">
    <property type="entry name" value="Argonaute_N"/>
</dbReference>
<dbReference type="Gene3D" id="2.170.260.10">
    <property type="entry name" value="paz domain"/>
    <property type="match status" value="1"/>
</dbReference>
<dbReference type="InterPro" id="IPR032472">
    <property type="entry name" value="ArgoL2"/>
</dbReference>
<dbReference type="GO" id="GO:0003723">
    <property type="term" value="F:RNA binding"/>
    <property type="evidence" value="ECO:0007669"/>
    <property type="project" value="InterPro"/>
</dbReference>
<reference evidence="4" key="1">
    <citation type="submission" date="2020-11" db="EMBL/GenBank/DDBJ databases">
        <authorList>
            <consortium name="DOE Joint Genome Institute"/>
            <person name="Ahrendt S."/>
            <person name="Riley R."/>
            <person name="Andreopoulos W."/>
            <person name="Labutti K."/>
            <person name="Pangilinan J."/>
            <person name="Ruiz-Duenas F.J."/>
            <person name="Barrasa J.M."/>
            <person name="Sanchez-Garcia M."/>
            <person name="Camarero S."/>
            <person name="Miyauchi S."/>
            <person name="Serrano A."/>
            <person name="Linde D."/>
            <person name="Babiker R."/>
            <person name="Drula E."/>
            <person name="Ayuso-Fernandez I."/>
            <person name="Pacheco R."/>
            <person name="Padilla G."/>
            <person name="Ferreira P."/>
            <person name="Barriuso J."/>
            <person name="Kellner H."/>
            <person name="Castanera R."/>
            <person name="Alfaro M."/>
            <person name="Ramirez L."/>
            <person name="Pisabarro A.G."/>
            <person name="Kuo A."/>
            <person name="Tritt A."/>
            <person name="Lipzen A."/>
            <person name="He G."/>
            <person name="Yan M."/>
            <person name="Ng V."/>
            <person name="Cullen D."/>
            <person name="Martin F."/>
            <person name="Rosso M.-N."/>
            <person name="Henrissat B."/>
            <person name="Hibbett D."/>
            <person name="Martinez A.T."/>
            <person name="Grigoriev I.V."/>
        </authorList>
    </citation>
    <scope>NUCLEOTIDE SEQUENCE</scope>
    <source>
        <strain evidence="4">CBS 506.95</strain>
    </source>
</reference>
<evidence type="ECO:0000313" key="5">
    <source>
        <dbReference type="Proteomes" id="UP000807306"/>
    </source>
</evidence>
<dbReference type="Gene3D" id="3.40.50.2300">
    <property type="match status" value="1"/>
</dbReference>
<dbReference type="SMART" id="SM00949">
    <property type="entry name" value="PAZ"/>
    <property type="match status" value="1"/>
</dbReference>
<evidence type="ECO:0000313" key="4">
    <source>
        <dbReference type="EMBL" id="KAF9527970.1"/>
    </source>
</evidence>
<evidence type="ECO:0000259" key="2">
    <source>
        <dbReference type="PROSITE" id="PS50821"/>
    </source>
</evidence>
<name>A0A9P6EF91_9AGAR</name>
<dbReference type="Pfam" id="PF02171">
    <property type="entry name" value="Piwi"/>
    <property type="match status" value="1"/>
</dbReference>
<dbReference type="SMART" id="SM01163">
    <property type="entry name" value="DUF1785"/>
    <property type="match status" value="1"/>
</dbReference>
<dbReference type="Pfam" id="PF02170">
    <property type="entry name" value="PAZ"/>
    <property type="match status" value="1"/>
</dbReference>
<dbReference type="InterPro" id="IPR012337">
    <property type="entry name" value="RNaseH-like_sf"/>
</dbReference>
<feature type="domain" description="Piwi" evidence="3">
    <location>
        <begin position="506"/>
        <end position="811"/>
    </location>
</feature>